<sequence length="79" mass="9039">MNVKEKLLIIEYSIVNASVIHQDKLEAVKSLKMLLIQIDFKTEIVPLKNIETLISLFETLADRKLTSSEVSIIEEIKEP</sequence>
<dbReference type="RefSeq" id="WP_248397709.1">
    <property type="nucleotide sequence ID" value="NZ_JBHSLA010000001.1"/>
</dbReference>
<dbReference type="EMBL" id="JBHSLA010000001">
    <property type="protein sequence ID" value="MFC5194649.1"/>
    <property type="molecule type" value="Genomic_DNA"/>
</dbReference>
<proteinExistence type="predicted"/>
<accession>A0ABW0C358</accession>
<protein>
    <submittedName>
        <fullName evidence="1">Uncharacterized protein</fullName>
    </submittedName>
</protein>
<dbReference type="Proteomes" id="UP001596162">
    <property type="component" value="Unassembled WGS sequence"/>
</dbReference>
<name>A0ABW0C358_9FLAO</name>
<gene>
    <name evidence="1" type="ORF">ACFPH8_04840</name>
</gene>
<keyword evidence="2" id="KW-1185">Reference proteome</keyword>
<evidence type="ECO:0000313" key="1">
    <source>
        <dbReference type="EMBL" id="MFC5194649.1"/>
    </source>
</evidence>
<reference evidence="2" key="1">
    <citation type="journal article" date="2019" name="Int. J. Syst. Evol. Microbiol.">
        <title>The Global Catalogue of Microorganisms (GCM) 10K type strain sequencing project: providing services to taxonomists for standard genome sequencing and annotation.</title>
        <authorList>
            <consortium name="The Broad Institute Genomics Platform"/>
            <consortium name="The Broad Institute Genome Sequencing Center for Infectious Disease"/>
            <person name="Wu L."/>
            <person name="Ma J."/>
        </authorList>
    </citation>
    <scope>NUCLEOTIDE SEQUENCE [LARGE SCALE GENOMIC DNA]</scope>
    <source>
        <strain evidence="2">JCM 17978</strain>
    </source>
</reference>
<evidence type="ECO:0000313" key="2">
    <source>
        <dbReference type="Proteomes" id="UP001596162"/>
    </source>
</evidence>
<comment type="caution">
    <text evidence="1">The sequence shown here is derived from an EMBL/GenBank/DDBJ whole genome shotgun (WGS) entry which is preliminary data.</text>
</comment>
<organism evidence="1 2">
    <name type="scientific">Bizionia hallyeonensis</name>
    <dbReference type="NCBI Taxonomy" id="1123757"/>
    <lineage>
        <taxon>Bacteria</taxon>
        <taxon>Pseudomonadati</taxon>
        <taxon>Bacteroidota</taxon>
        <taxon>Flavobacteriia</taxon>
        <taxon>Flavobacteriales</taxon>
        <taxon>Flavobacteriaceae</taxon>
        <taxon>Bizionia</taxon>
    </lineage>
</organism>